<protein>
    <submittedName>
        <fullName evidence="1">Uncharacterized protein</fullName>
    </submittedName>
</protein>
<dbReference type="InterPro" id="IPR055296">
    <property type="entry name" value="SRL2-like"/>
</dbReference>
<dbReference type="PANTHER" id="PTHR46087">
    <property type="entry name" value="PUTATIVE, EXPRESSED-RELATED"/>
    <property type="match status" value="1"/>
</dbReference>
<gene>
    <name evidence="1" type="ORF">LSAT_V11C700371180</name>
</gene>
<accession>A0A9R1X4J1</accession>
<proteinExistence type="predicted"/>
<dbReference type="Proteomes" id="UP000235145">
    <property type="component" value="Unassembled WGS sequence"/>
</dbReference>
<sequence>MSHVISIRQLLESALEAAGQVAGASVSTSPLPFSTMAGQCEALGTDSRKKLSTWLSHANTDATKPSPMPIKILGEDEPLCRGMNGLRLPPASPFEKFLKAARYG</sequence>
<organism evidence="1 2">
    <name type="scientific">Lactuca sativa</name>
    <name type="common">Garden lettuce</name>
    <dbReference type="NCBI Taxonomy" id="4236"/>
    <lineage>
        <taxon>Eukaryota</taxon>
        <taxon>Viridiplantae</taxon>
        <taxon>Streptophyta</taxon>
        <taxon>Embryophyta</taxon>
        <taxon>Tracheophyta</taxon>
        <taxon>Spermatophyta</taxon>
        <taxon>Magnoliopsida</taxon>
        <taxon>eudicotyledons</taxon>
        <taxon>Gunneridae</taxon>
        <taxon>Pentapetalae</taxon>
        <taxon>asterids</taxon>
        <taxon>campanulids</taxon>
        <taxon>Asterales</taxon>
        <taxon>Asteraceae</taxon>
        <taxon>Cichorioideae</taxon>
        <taxon>Cichorieae</taxon>
        <taxon>Lactucinae</taxon>
        <taxon>Lactuca</taxon>
    </lineage>
</organism>
<comment type="caution">
    <text evidence="1">The sequence shown here is derived from an EMBL/GenBank/DDBJ whole genome shotgun (WGS) entry which is preliminary data.</text>
</comment>
<dbReference type="EMBL" id="NBSK02000007">
    <property type="protein sequence ID" value="KAJ0198279.1"/>
    <property type="molecule type" value="Genomic_DNA"/>
</dbReference>
<keyword evidence="2" id="KW-1185">Reference proteome</keyword>
<reference evidence="1 2" key="1">
    <citation type="journal article" date="2017" name="Nat. Commun.">
        <title>Genome assembly with in vitro proximity ligation data and whole-genome triplication in lettuce.</title>
        <authorList>
            <person name="Reyes-Chin-Wo S."/>
            <person name="Wang Z."/>
            <person name="Yang X."/>
            <person name="Kozik A."/>
            <person name="Arikit S."/>
            <person name="Song C."/>
            <person name="Xia L."/>
            <person name="Froenicke L."/>
            <person name="Lavelle D.O."/>
            <person name="Truco M.J."/>
            <person name="Xia R."/>
            <person name="Zhu S."/>
            <person name="Xu C."/>
            <person name="Xu H."/>
            <person name="Xu X."/>
            <person name="Cox K."/>
            <person name="Korf I."/>
            <person name="Meyers B.C."/>
            <person name="Michelmore R.W."/>
        </authorList>
    </citation>
    <scope>NUCLEOTIDE SEQUENCE [LARGE SCALE GENOMIC DNA]</scope>
    <source>
        <strain evidence="2">cv. Salinas</strain>
        <tissue evidence="1">Seedlings</tissue>
    </source>
</reference>
<name>A0A9R1X4J1_LACSA</name>
<dbReference type="AlphaFoldDB" id="A0A9R1X4J1"/>
<evidence type="ECO:0000313" key="2">
    <source>
        <dbReference type="Proteomes" id="UP000235145"/>
    </source>
</evidence>
<dbReference type="PANTHER" id="PTHR46087:SF11">
    <property type="entry name" value="PROTEIN SEMI-ROLLED LEAF 2"/>
    <property type="match status" value="1"/>
</dbReference>
<evidence type="ECO:0000313" key="1">
    <source>
        <dbReference type="EMBL" id="KAJ0198279.1"/>
    </source>
</evidence>